<keyword evidence="2" id="KW-1185">Reference proteome</keyword>
<proteinExistence type="predicted"/>
<sequence>MAAAGLSFVPDEHNESDPPLSPIKPRRSGRNKGVTSAVEKKRGNGPDDYVEERYNYRLELFIAPDAVDLIEAEGVLDNEKHSWEAVSAGDEPDASHEDDDNYDPYQELRNQLQAARETQDLVLSTKEHALETKLGLVLNEGAHVHIAIRGELMTGRGVLVEGRTRIARRLNPYKKFALKRGNISIVPLLLLRNGLA</sequence>
<dbReference type="EMBL" id="JAWDJW010001521">
    <property type="protein sequence ID" value="KAK3078915.1"/>
    <property type="molecule type" value="Genomic_DNA"/>
</dbReference>
<protein>
    <submittedName>
        <fullName evidence="1">Uncharacterized protein</fullName>
    </submittedName>
</protein>
<dbReference type="Proteomes" id="UP001186974">
    <property type="component" value="Unassembled WGS sequence"/>
</dbReference>
<evidence type="ECO:0000313" key="1">
    <source>
        <dbReference type="EMBL" id="KAK3078915.1"/>
    </source>
</evidence>
<name>A0ACC3DQW6_9PEZI</name>
<gene>
    <name evidence="1" type="ORF">LTS18_006305</name>
</gene>
<reference evidence="1" key="1">
    <citation type="submission" date="2024-09" db="EMBL/GenBank/DDBJ databases">
        <title>Black Yeasts Isolated from many extreme environments.</title>
        <authorList>
            <person name="Coleine C."/>
            <person name="Stajich J.E."/>
            <person name="Selbmann L."/>
        </authorList>
    </citation>
    <scope>NUCLEOTIDE SEQUENCE</scope>
    <source>
        <strain evidence="1">CCFEE 5737</strain>
    </source>
</reference>
<accession>A0ACC3DQW6</accession>
<organism evidence="1 2">
    <name type="scientific">Coniosporium uncinatum</name>
    <dbReference type="NCBI Taxonomy" id="93489"/>
    <lineage>
        <taxon>Eukaryota</taxon>
        <taxon>Fungi</taxon>
        <taxon>Dikarya</taxon>
        <taxon>Ascomycota</taxon>
        <taxon>Pezizomycotina</taxon>
        <taxon>Dothideomycetes</taxon>
        <taxon>Dothideomycetes incertae sedis</taxon>
        <taxon>Coniosporium</taxon>
    </lineage>
</organism>
<comment type="caution">
    <text evidence="1">The sequence shown here is derived from an EMBL/GenBank/DDBJ whole genome shotgun (WGS) entry which is preliminary data.</text>
</comment>
<evidence type="ECO:0000313" key="2">
    <source>
        <dbReference type="Proteomes" id="UP001186974"/>
    </source>
</evidence>